<accession>A0A854QHA5</accession>
<dbReference type="Proteomes" id="UP000199727">
    <property type="component" value="Unassembled WGS sequence"/>
</dbReference>
<reference evidence="2 3" key="1">
    <citation type="submission" date="2017-06" db="EMBL/GenBank/DDBJ databases">
        <title>Global population genomics of the pathogenic fungus Cryptococcus neoformans var. grubii.</title>
        <authorList>
            <person name="Cuomo C."/>
            <person name="Litvintseva A."/>
            <person name="Chen Y."/>
            <person name="Young S."/>
            <person name="Zeng Q."/>
            <person name="Chapman S."/>
            <person name="Gujja S."/>
            <person name="Saif S."/>
            <person name="Birren B."/>
        </authorList>
    </citation>
    <scope>NUCLEOTIDE SEQUENCE [LARGE SCALE GENOMIC DNA]</scope>
    <source>
        <strain evidence="2 3">Tu259-1</strain>
    </source>
</reference>
<sequence>MVADQGTQSTKRRKRHLGQAAW</sequence>
<evidence type="ECO:0000313" key="3">
    <source>
        <dbReference type="Proteomes" id="UP000199727"/>
    </source>
</evidence>
<dbReference type="AlphaFoldDB" id="A0A854QHA5"/>
<organism evidence="2 3">
    <name type="scientific">Cryptococcus neoformans Tu259-1</name>
    <dbReference type="NCBI Taxonomy" id="1230072"/>
    <lineage>
        <taxon>Eukaryota</taxon>
        <taxon>Fungi</taxon>
        <taxon>Dikarya</taxon>
        <taxon>Basidiomycota</taxon>
        <taxon>Agaricomycotina</taxon>
        <taxon>Tremellomycetes</taxon>
        <taxon>Tremellales</taxon>
        <taxon>Cryptococcaceae</taxon>
        <taxon>Cryptococcus</taxon>
        <taxon>Cryptococcus neoformans species complex</taxon>
    </lineage>
</organism>
<proteinExistence type="predicted"/>
<comment type="caution">
    <text evidence="2">The sequence shown here is derived from an EMBL/GenBank/DDBJ whole genome shotgun (WGS) entry which is preliminary data.</text>
</comment>
<evidence type="ECO:0000313" key="2">
    <source>
        <dbReference type="EMBL" id="OXG24912.1"/>
    </source>
</evidence>
<feature type="region of interest" description="Disordered" evidence="1">
    <location>
        <begin position="1"/>
        <end position="22"/>
    </location>
</feature>
<dbReference type="EMBL" id="AMKT01000031">
    <property type="protein sequence ID" value="OXG24912.1"/>
    <property type="molecule type" value="Genomic_DNA"/>
</dbReference>
<evidence type="ECO:0000256" key="1">
    <source>
        <dbReference type="SAM" id="MobiDB-lite"/>
    </source>
</evidence>
<gene>
    <name evidence="2" type="ORF">C361_02255</name>
</gene>
<name>A0A854QHA5_CRYNE</name>
<feature type="compositionally biased region" description="Basic residues" evidence="1">
    <location>
        <begin position="10"/>
        <end position="22"/>
    </location>
</feature>
<protein>
    <submittedName>
        <fullName evidence="2">Uncharacterized protein</fullName>
    </submittedName>
</protein>